<feature type="signal peptide" evidence="2">
    <location>
        <begin position="1"/>
        <end position="20"/>
    </location>
</feature>
<evidence type="ECO:0000256" key="1">
    <source>
        <dbReference type="SAM" id="MobiDB-lite"/>
    </source>
</evidence>
<evidence type="ECO:0000313" key="4">
    <source>
        <dbReference type="EMBL" id="XDK26547.1"/>
    </source>
</evidence>
<dbReference type="Gene3D" id="1.10.238.10">
    <property type="entry name" value="EF-hand"/>
    <property type="match status" value="1"/>
</dbReference>
<dbReference type="KEGG" id="vih:AB0763_16015"/>
<evidence type="ECO:0000259" key="3">
    <source>
        <dbReference type="PROSITE" id="PS50222"/>
    </source>
</evidence>
<feature type="compositionally biased region" description="Basic and acidic residues" evidence="1">
    <location>
        <begin position="46"/>
        <end position="60"/>
    </location>
</feature>
<geneLocation type="plasmid" evidence="4">
    <name>p-HB236076</name>
</geneLocation>
<dbReference type="SUPFAM" id="SSF47473">
    <property type="entry name" value="EF-hand"/>
    <property type="match status" value="1"/>
</dbReference>
<feature type="region of interest" description="Disordered" evidence="1">
    <location>
        <begin position="20"/>
        <end position="69"/>
    </location>
</feature>
<sequence length="93" mass="9769">MKKTLLLTVLATAFCAPVFAASNNQNGQPPRPPSFSDIDSNGDGVISKDEAKGPLAHDFDQADTNGDGELTQTELDTFMQSHQPPQGGQGPAN</sequence>
<dbReference type="InterPro" id="IPR011992">
    <property type="entry name" value="EF-hand-dom_pair"/>
</dbReference>
<dbReference type="PROSITE" id="PS50222">
    <property type="entry name" value="EF_HAND_2"/>
    <property type="match status" value="1"/>
</dbReference>
<dbReference type="InterPro" id="IPR002048">
    <property type="entry name" value="EF_hand_dom"/>
</dbReference>
<keyword evidence="2" id="KW-0732">Signal</keyword>
<accession>A0AB39HF47</accession>
<dbReference type="RefSeq" id="WP_306099452.1">
    <property type="nucleotide sequence ID" value="NZ_CP162602.1"/>
</dbReference>
<protein>
    <submittedName>
        <fullName evidence="4">EF-hand domain-containing protein</fullName>
    </submittedName>
</protein>
<feature type="chain" id="PRO_5044223696" evidence="2">
    <location>
        <begin position="21"/>
        <end position="93"/>
    </location>
</feature>
<reference evidence="4" key="1">
    <citation type="submission" date="2024-07" db="EMBL/GenBank/DDBJ databases">
        <title>Genome Analysis of a Potential Novel Vibrio Species Secreting pH- and Thermo-stable Alginate Lyase and its Application in Producing Alginate Oligosaccharides.</title>
        <authorList>
            <person name="Huang H."/>
            <person name="Bao K."/>
        </authorList>
    </citation>
    <scope>NUCLEOTIDE SEQUENCE</scope>
    <source>
        <strain evidence="4">HB236076</strain>
        <plasmid evidence="4">p-HB236076</plasmid>
    </source>
</reference>
<proteinExistence type="predicted"/>
<feature type="domain" description="EF-hand" evidence="3">
    <location>
        <begin position="50"/>
        <end position="85"/>
    </location>
</feature>
<dbReference type="PROSITE" id="PS00018">
    <property type="entry name" value="EF_HAND_1"/>
    <property type="match status" value="1"/>
</dbReference>
<dbReference type="EMBL" id="CP162602">
    <property type="protein sequence ID" value="XDK26547.1"/>
    <property type="molecule type" value="Genomic_DNA"/>
</dbReference>
<gene>
    <name evidence="4" type="ORF">AB0763_16015</name>
</gene>
<dbReference type="Pfam" id="PF13202">
    <property type="entry name" value="EF-hand_5"/>
    <property type="match status" value="2"/>
</dbReference>
<organism evidence="4">
    <name type="scientific">Vibrio sp. HB236076</name>
    <dbReference type="NCBI Taxonomy" id="3232307"/>
    <lineage>
        <taxon>Bacteria</taxon>
        <taxon>Pseudomonadati</taxon>
        <taxon>Pseudomonadota</taxon>
        <taxon>Gammaproteobacteria</taxon>
        <taxon>Vibrionales</taxon>
        <taxon>Vibrionaceae</taxon>
        <taxon>Vibrio</taxon>
    </lineage>
</organism>
<evidence type="ECO:0000256" key="2">
    <source>
        <dbReference type="SAM" id="SignalP"/>
    </source>
</evidence>
<dbReference type="GO" id="GO:0005509">
    <property type="term" value="F:calcium ion binding"/>
    <property type="evidence" value="ECO:0007669"/>
    <property type="project" value="InterPro"/>
</dbReference>
<dbReference type="AlphaFoldDB" id="A0AB39HF47"/>
<dbReference type="InterPro" id="IPR018247">
    <property type="entry name" value="EF_Hand_1_Ca_BS"/>
</dbReference>
<keyword evidence="4" id="KW-0614">Plasmid</keyword>
<name>A0AB39HF47_9VIBR</name>